<evidence type="ECO:0000313" key="2">
    <source>
        <dbReference type="EMBL" id="MXR37688.1"/>
    </source>
</evidence>
<keyword evidence="1" id="KW-0472">Membrane</keyword>
<dbReference type="EMBL" id="WSSB01000011">
    <property type="protein sequence ID" value="MXR37688.1"/>
    <property type="molecule type" value="Genomic_DNA"/>
</dbReference>
<sequence>MPAAQASQLAGTASDVVENTQVIAGDQRRCLGAGILAQSGWQPGLAALLILLWLWRRRKP</sequence>
<dbReference type="AlphaFoldDB" id="A0A845BR97"/>
<comment type="caution">
    <text evidence="2">The sequence shown here is derived from an EMBL/GenBank/DDBJ whole genome shotgun (WGS) entry which is preliminary data.</text>
</comment>
<dbReference type="RefSeq" id="WP_160797426.1">
    <property type="nucleotide sequence ID" value="NZ_WSSB01000011.1"/>
</dbReference>
<protein>
    <submittedName>
        <fullName evidence="2">Uncharacterized protein</fullName>
    </submittedName>
</protein>
<gene>
    <name evidence="2" type="ORF">GQF02_11960</name>
</gene>
<name>A0A845BR97_9NEIS</name>
<proteinExistence type="predicted"/>
<keyword evidence="3" id="KW-1185">Reference proteome</keyword>
<organism evidence="2 3">
    <name type="scientific">Craterilacuibacter sinensis</name>
    <dbReference type="NCBI Taxonomy" id="2686017"/>
    <lineage>
        <taxon>Bacteria</taxon>
        <taxon>Pseudomonadati</taxon>
        <taxon>Pseudomonadota</taxon>
        <taxon>Betaproteobacteria</taxon>
        <taxon>Neisseriales</taxon>
        <taxon>Neisseriaceae</taxon>
        <taxon>Craterilacuibacter</taxon>
    </lineage>
</organism>
<accession>A0A845BR97</accession>
<keyword evidence="1" id="KW-0812">Transmembrane</keyword>
<feature type="transmembrane region" description="Helical" evidence="1">
    <location>
        <begin position="35"/>
        <end position="55"/>
    </location>
</feature>
<reference evidence="2 3" key="1">
    <citation type="submission" date="2019-12" db="EMBL/GenBank/DDBJ databases">
        <title>Neisseriaceae gen. nov. sp. Genome sequencing and assembly.</title>
        <authorList>
            <person name="Liu Z."/>
            <person name="Li A."/>
        </authorList>
    </citation>
    <scope>NUCLEOTIDE SEQUENCE [LARGE SCALE GENOMIC DNA]</scope>
    <source>
        <strain evidence="2 3">B2N2-7</strain>
    </source>
</reference>
<keyword evidence="1" id="KW-1133">Transmembrane helix</keyword>
<dbReference type="Proteomes" id="UP000467214">
    <property type="component" value="Unassembled WGS sequence"/>
</dbReference>
<evidence type="ECO:0000313" key="3">
    <source>
        <dbReference type="Proteomes" id="UP000467214"/>
    </source>
</evidence>
<evidence type="ECO:0000256" key="1">
    <source>
        <dbReference type="SAM" id="Phobius"/>
    </source>
</evidence>